<dbReference type="Proteomes" id="UP000679992">
    <property type="component" value="Unassembled WGS sequence"/>
</dbReference>
<accession>A0ABQ4MB91</accession>
<protein>
    <recommendedName>
        <fullName evidence="1">GIY-YIG domain-containing protein</fullName>
    </recommendedName>
</protein>
<evidence type="ECO:0000313" key="3">
    <source>
        <dbReference type="Proteomes" id="UP000679992"/>
    </source>
</evidence>
<gene>
    <name evidence="2" type="ORF">J42TS3_19520</name>
</gene>
<reference evidence="2 3" key="1">
    <citation type="submission" date="2021-03" db="EMBL/GenBank/DDBJ databases">
        <title>Antimicrobial resistance genes in bacteria isolated from Japanese honey, and their potential for conferring macrolide and lincosamide resistance in the American foulbrood pathogen Paenibacillus larvae.</title>
        <authorList>
            <person name="Okamoto M."/>
            <person name="Kumagai M."/>
            <person name="Kanamori H."/>
            <person name="Takamatsu D."/>
        </authorList>
    </citation>
    <scope>NUCLEOTIDE SEQUENCE [LARGE SCALE GENOMIC DNA]</scope>
    <source>
        <strain evidence="2 3">J42TS3</strain>
    </source>
</reference>
<evidence type="ECO:0000313" key="2">
    <source>
        <dbReference type="EMBL" id="GIP52917.1"/>
    </source>
</evidence>
<dbReference type="InterPro" id="IPR000305">
    <property type="entry name" value="GIY-YIG_endonuc"/>
</dbReference>
<feature type="domain" description="GIY-YIG" evidence="1">
    <location>
        <begin position="103"/>
        <end position="198"/>
    </location>
</feature>
<dbReference type="Gene3D" id="3.40.1440.10">
    <property type="entry name" value="GIY-YIG endonuclease"/>
    <property type="match status" value="1"/>
</dbReference>
<dbReference type="RefSeq" id="WP_213654603.1">
    <property type="nucleotide sequence ID" value="NZ_BOSL01000005.1"/>
</dbReference>
<dbReference type="EMBL" id="BOSL01000005">
    <property type="protein sequence ID" value="GIP52917.1"/>
    <property type="molecule type" value="Genomic_DNA"/>
</dbReference>
<name>A0ABQ4MB91_9BACL</name>
<organism evidence="2 3">
    <name type="scientific">Paenibacillus vini</name>
    <dbReference type="NCBI Taxonomy" id="1476024"/>
    <lineage>
        <taxon>Bacteria</taxon>
        <taxon>Bacillati</taxon>
        <taxon>Bacillota</taxon>
        <taxon>Bacilli</taxon>
        <taxon>Bacillales</taxon>
        <taxon>Paenibacillaceae</taxon>
        <taxon>Paenibacillus</taxon>
    </lineage>
</organism>
<dbReference type="SMART" id="SM00465">
    <property type="entry name" value="GIYc"/>
    <property type="match status" value="1"/>
</dbReference>
<proteinExistence type="predicted"/>
<sequence>MKLTVNNMELTFREVKLTFNSNEFVDVFANKNNKSLVETISHNRYTKHKDTIMSSYSDYLNLGLGRFLLELKSSGDLYYKEFLNKNGDKTYSEFYIDDNQVKKAKGLYLYCVDKQVKYIGRCKDAFGKRINQGYGKIHPKNCYIDGQSTNCHLNNLVTINKENTSFYVCQLIDDSEIVELEEELIKKYKPEWNISLKSS</sequence>
<comment type="caution">
    <text evidence="2">The sequence shown here is derived from an EMBL/GenBank/DDBJ whole genome shotgun (WGS) entry which is preliminary data.</text>
</comment>
<dbReference type="InterPro" id="IPR035901">
    <property type="entry name" value="GIY-YIG_endonuc_sf"/>
</dbReference>
<evidence type="ECO:0000259" key="1">
    <source>
        <dbReference type="SMART" id="SM00465"/>
    </source>
</evidence>
<keyword evidence="3" id="KW-1185">Reference proteome</keyword>